<name>A0ABP0X0G5_9BRYO</name>
<dbReference type="EMBL" id="OZ020099">
    <property type="protein sequence ID" value="CAK9272619.1"/>
    <property type="molecule type" value="Genomic_DNA"/>
</dbReference>
<dbReference type="PANTHER" id="PTHR47926">
    <property type="entry name" value="PENTATRICOPEPTIDE REPEAT-CONTAINING PROTEIN"/>
    <property type="match status" value="1"/>
</dbReference>
<gene>
    <name evidence="3" type="ORF">CSSPJE1EN1_LOCUS18097</name>
</gene>
<keyword evidence="4" id="KW-1185">Reference proteome</keyword>
<accession>A0ABP0X0G5</accession>
<evidence type="ECO:0000256" key="1">
    <source>
        <dbReference type="ARBA" id="ARBA00022737"/>
    </source>
</evidence>
<dbReference type="NCBIfam" id="TIGR00756">
    <property type="entry name" value="PPR"/>
    <property type="match status" value="2"/>
</dbReference>
<dbReference type="PROSITE" id="PS51375">
    <property type="entry name" value="PPR"/>
    <property type="match status" value="1"/>
</dbReference>
<evidence type="ECO:0008006" key="5">
    <source>
        <dbReference type="Google" id="ProtNLM"/>
    </source>
</evidence>
<evidence type="ECO:0000256" key="2">
    <source>
        <dbReference type="PROSITE-ProRule" id="PRU00708"/>
    </source>
</evidence>
<dbReference type="Proteomes" id="UP001497444">
    <property type="component" value="Chromosome 4"/>
</dbReference>
<dbReference type="Pfam" id="PF01535">
    <property type="entry name" value="PPR"/>
    <property type="match status" value="2"/>
</dbReference>
<dbReference type="Gene3D" id="1.25.40.10">
    <property type="entry name" value="Tetratricopeptide repeat domain"/>
    <property type="match status" value="1"/>
</dbReference>
<dbReference type="InterPro" id="IPR046960">
    <property type="entry name" value="PPR_At4g14850-like_plant"/>
</dbReference>
<reference evidence="3" key="1">
    <citation type="submission" date="2024-02" db="EMBL/GenBank/DDBJ databases">
        <authorList>
            <consortium name="ELIXIR-Norway"/>
            <consortium name="Elixir Norway"/>
        </authorList>
    </citation>
    <scope>NUCLEOTIDE SEQUENCE</scope>
</reference>
<dbReference type="InterPro" id="IPR002885">
    <property type="entry name" value="PPR_rpt"/>
</dbReference>
<sequence>MQLEGVQPASITFLGVLNACASVIALEEGMCNHHHIVQIGLESDVFKGTSLVDMYAKCGNIEDASRVFNKMPSQVAVTWTAMILGHMKCGQGQKALEVFQQM</sequence>
<evidence type="ECO:0000313" key="3">
    <source>
        <dbReference type="EMBL" id="CAK9272619.1"/>
    </source>
</evidence>
<dbReference type="InterPro" id="IPR011990">
    <property type="entry name" value="TPR-like_helical_dom_sf"/>
</dbReference>
<evidence type="ECO:0000313" key="4">
    <source>
        <dbReference type="Proteomes" id="UP001497444"/>
    </source>
</evidence>
<dbReference type="PANTHER" id="PTHR47926:SF347">
    <property type="entry name" value="PENTATRICOPEPTIDE REPEAT-CONTAINING PROTEIN"/>
    <property type="match status" value="1"/>
</dbReference>
<proteinExistence type="predicted"/>
<feature type="repeat" description="PPR" evidence="2">
    <location>
        <begin position="75"/>
        <end position="102"/>
    </location>
</feature>
<organism evidence="3 4">
    <name type="scientific">Sphagnum jensenii</name>
    <dbReference type="NCBI Taxonomy" id="128206"/>
    <lineage>
        <taxon>Eukaryota</taxon>
        <taxon>Viridiplantae</taxon>
        <taxon>Streptophyta</taxon>
        <taxon>Embryophyta</taxon>
        <taxon>Bryophyta</taxon>
        <taxon>Sphagnophytina</taxon>
        <taxon>Sphagnopsida</taxon>
        <taxon>Sphagnales</taxon>
        <taxon>Sphagnaceae</taxon>
        <taxon>Sphagnum</taxon>
    </lineage>
</organism>
<protein>
    <recommendedName>
        <fullName evidence="5">Pentatricopeptide repeat-containing protein</fullName>
    </recommendedName>
</protein>
<keyword evidence="1" id="KW-0677">Repeat</keyword>